<sequence>MDQSRKKIEFHSGNPRFSNTNRSRNIASSTSTGNVPASHLVPATTYSTPLQCTEPSEPPQYQTSMSFQPPRTHPAQATTSSARAPPPINITQRVDPITRPPSISSTDLRYESYDEDTTDCSDCMSSANCSEVYLSPSPQPMPRHLKERTLEWISRVEPAHSPGPSGNITKEQEQEQEQEKGGWRSVNMNVESRPVVGSSGALIFRKKKKRARNDQGLPVRDGDRVSGEGHQMRTLVLRETPQREIEENSEAKRRRGSSGVGRE</sequence>
<evidence type="ECO:0000256" key="1">
    <source>
        <dbReference type="SAM" id="MobiDB-lite"/>
    </source>
</evidence>
<feature type="region of interest" description="Disordered" evidence="1">
    <location>
        <begin position="1"/>
        <end position="107"/>
    </location>
</feature>
<name>W9CFL5_SCLBF</name>
<dbReference type="EMBL" id="AYSA01000232">
    <property type="protein sequence ID" value="ESZ94661.1"/>
    <property type="molecule type" value="Genomic_DNA"/>
</dbReference>
<dbReference type="HOGENOM" id="CLU_1058294_0_0_1"/>
<feature type="compositionally biased region" description="Basic and acidic residues" evidence="1">
    <location>
        <begin position="240"/>
        <end position="251"/>
    </location>
</feature>
<dbReference type="AlphaFoldDB" id="W9CFL5"/>
<feature type="compositionally biased region" description="Basic and acidic residues" evidence="1">
    <location>
        <begin position="1"/>
        <end position="10"/>
    </location>
</feature>
<evidence type="ECO:0000313" key="3">
    <source>
        <dbReference type="Proteomes" id="UP000019487"/>
    </source>
</evidence>
<evidence type="ECO:0000313" key="2">
    <source>
        <dbReference type="EMBL" id="ESZ94661.1"/>
    </source>
</evidence>
<feature type="compositionally biased region" description="Basic and acidic residues" evidence="1">
    <location>
        <begin position="170"/>
        <end position="182"/>
    </location>
</feature>
<organism evidence="2 3">
    <name type="scientific">Sclerotinia borealis (strain F-4128)</name>
    <dbReference type="NCBI Taxonomy" id="1432307"/>
    <lineage>
        <taxon>Eukaryota</taxon>
        <taxon>Fungi</taxon>
        <taxon>Dikarya</taxon>
        <taxon>Ascomycota</taxon>
        <taxon>Pezizomycotina</taxon>
        <taxon>Leotiomycetes</taxon>
        <taxon>Helotiales</taxon>
        <taxon>Sclerotiniaceae</taxon>
        <taxon>Sclerotinia</taxon>
    </lineage>
</organism>
<gene>
    <name evidence="2" type="ORF">SBOR_4970</name>
</gene>
<proteinExistence type="predicted"/>
<comment type="caution">
    <text evidence="2">The sequence shown here is derived from an EMBL/GenBank/DDBJ whole genome shotgun (WGS) entry which is preliminary data.</text>
</comment>
<feature type="region of interest" description="Disordered" evidence="1">
    <location>
        <begin position="157"/>
        <end position="190"/>
    </location>
</feature>
<reference evidence="2 3" key="1">
    <citation type="journal article" date="2014" name="Genome Announc.">
        <title>Draft genome sequence of Sclerotinia borealis, a psychrophilic plant pathogenic fungus.</title>
        <authorList>
            <person name="Mardanov A.V."/>
            <person name="Beletsky A.V."/>
            <person name="Kadnikov V.V."/>
            <person name="Ignatov A.N."/>
            <person name="Ravin N.V."/>
        </authorList>
    </citation>
    <scope>NUCLEOTIDE SEQUENCE [LARGE SCALE GENOMIC DNA]</scope>
    <source>
        <strain evidence="3">F-4157</strain>
    </source>
</reference>
<feature type="compositionally biased region" description="Polar residues" evidence="1">
    <location>
        <begin position="15"/>
        <end position="35"/>
    </location>
</feature>
<protein>
    <submittedName>
        <fullName evidence="2">Uncharacterized protein</fullName>
    </submittedName>
</protein>
<keyword evidence="3" id="KW-1185">Reference proteome</keyword>
<feature type="compositionally biased region" description="Polar residues" evidence="1">
    <location>
        <begin position="44"/>
        <end position="82"/>
    </location>
</feature>
<accession>W9CFL5</accession>
<feature type="region of interest" description="Disordered" evidence="1">
    <location>
        <begin position="204"/>
        <end position="263"/>
    </location>
</feature>
<feature type="compositionally biased region" description="Basic and acidic residues" evidence="1">
    <location>
        <begin position="220"/>
        <end position="231"/>
    </location>
</feature>
<dbReference type="Proteomes" id="UP000019487">
    <property type="component" value="Unassembled WGS sequence"/>
</dbReference>